<feature type="region of interest" description="Disordered" evidence="1">
    <location>
        <begin position="363"/>
        <end position="396"/>
    </location>
</feature>
<dbReference type="Proteomes" id="UP000734854">
    <property type="component" value="Unassembled WGS sequence"/>
</dbReference>
<sequence>MNLLETEYTDSEFSETESNSYCNSQMKTSEVESKFLDFDVHKWKIIESVRNSTEILQNESAAVMSAEMAETRCRNAVVMYRLILKLKPCLVPILHVDFAVIMIPSPKEISEIIGVIEMLDLWLLQCCYQRMEAGQHFKANFDMSYNKLELCKAGNLWGNALVLILKLNPGMQFSNVINSAVSQVAPAEGDRDDAGAVLPDMEERRLGEVEVRARGVAPATIVAGVVVGWRAEVGGGDDDGAREARLGVIGALQLVAGAIAELVVEQHCAEHHRVGAIAHTTEEELADYKAGEDTHFEKKEYLKSSTFLVPVSDPLIRTISSSSLPIVRARRTSCKRSSSYAPQDVITGPTIGSVPSVLPPTIPTTVPRPPITSSVGLSFPRPSSLSSSSARPSVPTPQVLFRQAQGLPSLLGQNHHQELERPKTGKANFEEESKRLALELQAYKASEEERWEIQRRQYLTSSHFKNEFVSRIVGNLTHSADGVLKYPSAAVDAEARAFLSLLCPSFPLASPVPKHRHHFSTSFLESCPSAVFPCLRHRAFIRQHSSALHSLGGYQHRASPVCNRLRPVVLPPHPVVPLEWPALWYHITTSLCFGFLLAQKERGISNGRLVRSCWIPATTAQNSCAGTISALPSLSRSLALFSLVCVTERSFASTRVHSTALVDTSIGRRLSATNSGQSCFHLIRLCLLSGLLCGITLPPVSVLGFCQHRRNGELVDDWSEVVGFQPPQHRIAGYFLDHHFD</sequence>
<reference evidence="2 3" key="1">
    <citation type="submission" date="2020-08" db="EMBL/GenBank/DDBJ databases">
        <title>Plant Genome Project.</title>
        <authorList>
            <person name="Zhang R.-G."/>
        </authorList>
    </citation>
    <scope>NUCLEOTIDE SEQUENCE [LARGE SCALE GENOMIC DNA]</scope>
    <source>
        <tissue evidence="2">Rhizome</tissue>
    </source>
</reference>
<gene>
    <name evidence="2" type="ORF">ZIOFF_072721</name>
</gene>
<evidence type="ECO:0000313" key="3">
    <source>
        <dbReference type="Proteomes" id="UP000734854"/>
    </source>
</evidence>
<proteinExistence type="predicted"/>
<comment type="caution">
    <text evidence="2">The sequence shown here is derived from an EMBL/GenBank/DDBJ whole genome shotgun (WGS) entry which is preliminary data.</text>
</comment>
<keyword evidence="3" id="KW-1185">Reference proteome</keyword>
<evidence type="ECO:0000256" key="1">
    <source>
        <dbReference type="SAM" id="MobiDB-lite"/>
    </source>
</evidence>
<protein>
    <submittedName>
        <fullName evidence="2">Uncharacterized protein</fullName>
    </submittedName>
</protein>
<dbReference type="AlphaFoldDB" id="A0A8J5E9S5"/>
<accession>A0A8J5E9S5</accession>
<dbReference type="EMBL" id="JACMSC010000022">
    <property type="protein sequence ID" value="KAG6468150.1"/>
    <property type="molecule type" value="Genomic_DNA"/>
</dbReference>
<evidence type="ECO:0000313" key="2">
    <source>
        <dbReference type="EMBL" id="KAG6468150.1"/>
    </source>
</evidence>
<name>A0A8J5E9S5_ZINOF</name>
<feature type="compositionally biased region" description="Low complexity" evidence="1">
    <location>
        <begin position="371"/>
        <end position="396"/>
    </location>
</feature>
<organism evidence="2 3">
    <name type="scientific">Zingiber officinale</name>
    <name type="common">Ginger</name>
    <name type="synonym">Amomum zingiber</name>
    <dbReference type="NCBI Taxonomy" id="94328"/>
    <lineage>
        <taxon>Eukaryota</taxon>
        <taxon>Viridiplantae</taxon>
        <taxon>Streptophyta</taxon>
        <taxon>Embryophyta</taxon>
        <taxon>Tracheophyta</taxon>
        <taxon>Spermatophyta</taxon>
        <taxon>Magnoliopsida</taxon>
        <taxon>Liliopsida</taxon>
        <taxon>Zingiberales</taxon>
        <taxon>Zingiberaceae</taxon>
        <taxon>Zingiber</taxon>
    </lineage>
</organism>